<dbReference type="Gene3D" id="3.40.50.10810">
    <property type="entry name" value="Tandem AAA-ATPase domain"/>
    <property type="match status" value="1"/>
</dbReference>
<dbReference type="AlphaFoldDB" id="A0A0M0JK72"/>
<feature type="coiled-coil region" evidence="1">
    <location>
        <begin position="11"/>
        <end position="41"/>
    </location>
</feature>
<organism evidence="2 3">
    <name type="scientific">Chrysochromulina tobinii</name>
    <dbReference type="NCBI Taxonomy" id="1460289"/>
    <lineage>
        <taxon>Eukaryota</taxon>
        <taxon>Haptista</taxon>
        <taxon>Haptophyta</taxon>
        <taxon>Prymnesiophyceae</taxon>
        <taxon>Prymnesiales</taxon>
        <taxon>Chrysochromulinaceae</taxon>
        <taxon>Chrysochromulina</taxon>
    </lineage>
</organism>
<dbReference type="InterPro" id="IPR038718">
    <property type="entry name" value="SNF2-like_sf"/>
</dbReference>
<accession>A0A0M0JK72</accession>
<dbReference type="OrthoDB" id="7791421at2759"/>
<evidence type="ECO:0000256" key="1">
    <source>
        <dbReference type="SAM" id="Coils"/>
    </source>
</evidence>
<evidence type="ECO:0000313" key="2">
    <source>
        <dbReference type="EMBL" id="KOO26653.1"/>
    </source>
</evidence>
<dbReference type="GO" id="GO:0004386">
    <property type="term" value="F:helicase activity"/>
    <property type="evidence" value="ECO:0007669"/>
    <property type="project" value="UniProtKB-KW"/>
</dbReference>
<feature type="non-terminal residue" evidence="2">
    <location>
        <position position="1"/>
    </location>
</feature>
<comment type="caution">
    <text evidence="2">The sequence shown here is derived from an EMBL/GenBank/DDBJ whole genome shotgun (WGS) entry which is preliminary data.</text>
</comment>
<keyword evidence="3" id="KW-1185">Reference proteome</keyword>
<keyword evidence="2" id="KW-0067">ATP-binding</keyword>
<reference evidence="3" key="1">
    <citation type="journal article" date="2015" name="PLoS Genet.">
        <title>Genome Sequence and Transcriptome Analyses of Chrysochromulina tobin: Metabolic Tools for Enhanced Algal Fitness in the Prominent Order Prymnesiales (Haptophyceae).</title>
        <authorList>
            <person name="Hovde B.T."/>
            <person name="Deodato C.R."/>
            <person name="Hunsperger H.M."/>
            <person name="Ryken S.A."/>
            <person name="Yost W."/>
            <person name="Jha R.K."/>
            <person name="Patterson J."/>
            <person name="Monnat R.J. Jr."/>
            <person name="Barlow S.B."/>
            <person name="Starkenburg S.R."/>
            <person name="Cattolico R.A."/>
        </authorList>
    </citation>
    <scope>NUCLEOTIDE SEQUENCE</scope>
    <source>
        <strain evidence="3">CCMP291</strain>
    </source>
</reference>
<sequence length="410" mass="45387">KLLKEAKHLPAAEHAATLERLKREGNEAKEAQQAKKSLDAQDTVLSDEDMIEGILFSIGGRVPRPNMNDVIAVNNGILSALLGCSAVCRVWRIAAARPILAAALDKVLSSYKLIMDFFRTNRLKEMARIVIKSGKFVKKPAPNTPALAASEKELASWLVSGYESGCGSIVADDIGLDSAGPCAHLILHLWQNGIHGPFVIVAPEPSWPSWQEAVLQLVKLRVGLVRTADELVSMSRVRLIEPRSSSTPNLLLVSMYPAAADDLKVLVEVFEQLNSTFKLMIFDERQFRPPGLSLRHVNAFADSVNGTQLSGALVMRRVNRGGRPHIVEREVPEHMLVDVHKDRHWMVNSEVRLEGLKSKPEYNGRVGHVHSYDEEAERLHVLLDASEAEPAEWVKVKDENVVTIANISNR</sequence>
<keyword evidence="2" id="KW-0378">Hydrolase</keyword>
<proteinExistence type="predicted"/>
<gene>
    <name evidence="2" type="ORF">Ctob_004372</name>
</gene>
<protein>
    <submittedName>
        <fullName evidence="2">ATP-dependent DNA helicase ddm1-like protein</fullName>
    </submittedName>
</protein>
<evidence type="ECO:0000313" key="3">
    <source>
        <dbReference type="Proteomes" id="UP000037460"/>
    </source>
</evidence>
<name>A0A0M0JK72_9EUKA</name>
<keyword evidence="2" id="KW-0347">Helicase</keyword>
<keyword evidence="1" id="KW-0175">Coiled coil</keyword>
<dbReference type="EMBL" id="JWZX01002822">
    <property type="protein sequence ID" value="KOO26653.1"/>
    <property type="molecule type" value="Genomic_DNA"/>
</dbReference>
<dbReference type="Proteomes" id="UP000037460">
    <property type="component" value="Unassembled WGS sequence"/>
</dbReference>
<keyword evidence="2" id="KW-0547">Nucleotide-binding</keyword>